<accession>A0A0D0D646</accession>
<evidence type="ECO:0000256" key="1">
    <source>
        <dbReference type="SAM" id="Phobius"/>
    </source>
</evidence>
<organism evidence="2 3">
    <name type="scientific">Paxillus rubicundulus Ve08.2h10</name>
    <dbReference type="NCBI Taxonomy" id="930991"/>
    <lineage>
        <taxon>Eukaryota</taxon>
        <taxon>Fungi</taxon>
        <taxon>Dikarya</taxon>
        <taxon>Basidiomycota</taxon>
        <taxon>Agaricomycotina</taxon>
        <taxon>Agaricomycetes</taxon>
        <taxon>Agaricomycetidae</taxon>
        <taxon>Boletales</taxon>
        <taxon>Paxilineae</taxon>
        <taxon>Paxillaceae</taxon>
        <taxon>Paxillus</taxon>
    </lineage>
</organism>
<proteinExistence type="predicted"/>
<feature type="transmembrane region" description="Helical" evidence="1">
    <location>
        <begin position="136"/>
        <end position="156"/>
    </location>
</feature>
<name>A0A0D0D646_9AGAM</name>
<dbReference type="Proteomes" id="UP000054538">
    <property type="component" value="Unassembled WGS sequence"/>
</dbReference>
<dbReference type="OrthoDB" id="2687078at2759"/>
<dbReference type="HOGENOM" id="CLU_1669953_0_0_1"/>
<keyword evidence="1" id="KW-0472">Membrane</keyword>
<dbReference type="AlphaFoldDB" id="A0A0D0D646"/>
<dbReference type="EMBL" id="KN826373">
    <property type="protein sequence ID" value="KIK79121.1"/>
    <property type="molecule type" value="Genomic_DNA"/>
</dbReference>
<evidence type="ECO:0000313" key="3">
    <source>
        <dbReference type="Proteomes" id="UP000054538"/>
    </source>
</evidence>
<keyword evidence="3" id="KW-1185">Reference proteome</keyword>
<keyword evidence="1" id="KW-0812">Transmembrane</keyword>
<keyword evidence="1" id="KW-1133">Transmembrane helix</keyword>
<reference evidence="3" key="2">
    <citation type="submission" date="2015-01" db="EMBL/GenBank/DDBJ databases">
        <title>Evolutionary Origins and Diversification of the Mycorrhizal Mutualists.</title>
        <authorList>
            <consortium name="DOE Joint Genome Institute"/>
            <consortium name="Mycorrhizal Genomics Consortium"/>
            <person name="Kohler A."/>
            <person name="Kuo A."/>
            <person name="Nagy L.G."/>
            <person name="Floudas D."/>
            <person name="Copeland A."/>
            <person name="Barry K.W."/>
            <person name="Cichocki N."/>
            <person name="Veneault-Fourrey C."/>
            <person name="LaButti K."/>
            <person name="Lindquist E.A."/>
            <person name="Lipzen A."/>
            <person name="Lundell T."/>
            <person name="Morin E."/>
            <person name="Murat C."/>
            <person name="Riley R."/>
            <person name="Ohm R."/>
            <person name="Sun H."/>
            <person name="Tunlid A."/>
            <person name="Henrissat B."/>
            <person name="Grigoriev I.V."/>
            <person name="Hibbett D.S."/>
            <person name="Martin F."/>
        </authorList>
    </citation>
    <scope>NUCLEOTIDE SEQUENCE [LARGE SCALE GENOMIC DNA]</scope>
    <source>
        <strain evidence="3">Ve08.2h10</strain>
    </source>
</reference>
<dbReference type="InParanoid" id="A0A0D0D646"/>
<protein>
    <submittedName>
        <fullName evidence="2">Uncharacterized protein</fullName>
    </submittedName>
</protein>
<gene>
    <name evidence="2" type="ORF">PAXRUDRAFT_162148</name>
</gene>
<evidence type="ECO:0000313" key="2">
    <source>
        <dbReference type="EMBL" id="KIK79121.1"/>
    </source>
</evidence>
<reference evidence="2 3" key="1">
    <citation type="submission" date="2014-04" db="EMBL/GenBank/DDBJ databases">
        <authorList>
            <consortium name="DOE Joint Genome Institute"/>
            <person name="Kuo A."/>
            <person name="Kohler A."/>
            <person name="Jargeat P."/>
            <person name="Nagy L.G."/>
            <person name="Floudas D."/>
            <person name="Copeland A."/>
            <person name="Barry K.W."/>
            <person name="Cichocki N."/>
            <person name="Veneault-Fourrey C."/>
            <person name="LaButti K."/>
            <person name="Lindquist E.A."/>
            <person name="Lipzen A."/>
            <person name="Lundell T."/>
            <person name="Morin E."/>
            <person name="Murat C."/>
            <person name="Sun H."/>
            <person name="Tunlid A."/>
            <person name="Henrissat B."/>
            <person name="Grigoriev I.V."/>
            <person name="Hibbett D.S."/>
            <person name="Martin F."/>
            <person name="Nordberg H.P."/>
            <person name="Cantor M.N."/>
            <person name="Hua S.X."/>
        </authorList>
    </citation>
    <scope>NUCLEOTIDE SEQUENCE [LARGE SCALE GENOMIC DNA]</scope>
    <source>
        <strain evidence="2 3">Ve08.2h10</strain>
    </source>
</reference>
<sequence length="158" mass="17281">MSTSAQCATSTAMSQPSIHQCCPADTLLYQAEEKIMEPFQLILPDPLQVVNGPLISIGPSSDPVLDLFGLGDTLLLKLHTLIGSICSSHWEVPLRLSPWNLTYEKASNLSQVLFADLQVPATTLVMQPKFSILTNVLKVLGITTLLLVLYFVKLMISQ</sequence>